<comment type="domain">
    <text evidence="6">Contains large globular domains required for ATP hydrolysis at each terminus and a third globular domain forming a flexible hinge near the middle of the molecule. These domains are separated by coiled-coil structures.</text>
</comment>
<feature type="compositionally biased region" description="Low complexity" evidence="7">
    <location>
        <begin position="883"/>
        <end position="903"/>
    </location>
</feature>
<dbReference type="PIRSF" id="PIRSF005719">
    <property type="entry name" value="SMC"/>
    <property type="match status" value="1"/>
</dbReference>
<feature type="coiled-coil region" evidence="6">
    <location>
        <begin position="229"/>
        <end position="420"/>
    </location>
</feature>
<comment type="subunit">
    <text evidence="6">Homodimer.</text>
</comment>
<dbReference type="InterPro" id="IPR011890">
    <property type="entry name" value="SMC_prok"/>
</dbReference>
<dbReference type="PANTHER" id="PTHR18937">
    <property type="entry name" value="STRUCTURAL MAINTENANCE OF CHROMOSOMES SMC FAMILY MEMBER"/>
    <property type="match status" value="1"/>
</dbReference>
<comment type="caution">
    <text evidence="9">The sequence shown here is derived from an EMBL/GenBank/DDBJ whole genome shotgun (WGS) entry which is preliminary data.</text>
</comment>
<keyword evidence="4 6" id="KW-0175">Coiled coil</keyword>
<dbReference type="GO" id="GO:0007062">
    <property type="term" value="P:sister chromatid cohesion"/>
    <property type="evidence" value="ECO:0007669"/>
    <property type="project" value="InterPro"/>
</dbReference>
<keyword evidence="10" id="KW-1185">Reference proteome</keyword>
<dbReference type="GO" id="GO:0003677">
    <property type="term" value="F:DNA binding"/>
    <property type="evidence" value="ECO:0007669"/>
    <property type="project" value="UniProtKB-UniRule"/>
</dbReference>
<dbReference type="SUPFAM" id="SSF75553">
    <property type="entry name" value="Smc hinge domain"/>
    <property type="match status" value="1"/>
</dbReference>
<protein>
    <recommendedName>
        <fullName evidence="6">Chromosome partition protein Smc</fullName>
    </recommendedName>
</protein>
<keyword evidence="5 6" id="KW-0238">DNA-binding</keyword>
<comment type="subcellular location">
    <subcellularLocation>
        <location evidence="6">Cytoplasm</location>
    </subcellularLocation>
</comment>
<feature type="coiled-coil region" evidence="6">
    <location>
        <begin position="767"/>
        <end position="836"/>
    </location>
</feature>
<proteinExistence type="inferred from homology"/>
<feature type="domain" description="SMC hinge" evidence="8">
    <location>
        <begin position="568"/>
        <end position="682"/>
    </location>
</feature>
<comment type="function">
    <text evidence="6">Required for chromosome condensation and partitioning.</text>
</comment>
<evidence type="ECO:0000256" key="5">
    <source>
        <dbReference type="ARBA" id="ARBA00023125"/>
    </source>
</evidence>
<evidence type="ECO:0000259" key="8">
    <source>
        <dbReference type="SMART" id="SM00968"/>
    </source>
</evidence>
<dbReference type="Pfam" id="PF06470">
    <property type="entry name" value="SMC_hinge"/>
    <property type="match status" value="1"/>
</dbReference>
<organism evidence="9 10">
    <name type="scientific">Acaryochloris thomasi RCC1774</name>
    <dbReference type="NCBI Taxonomy" id="1764569"/>
    <lineage>
        <taxon>Bacteria</taxon>
        <taxon>Bacillati</taxon>
        <taxon>Cyanobacteriota</taxon>
        <taxon>Cyanophyceae</taxon>
        <taxon>Acaryochloridales</taxon>
        <taxon>Acaryochloridaceae</taxon>
        <taxon>Acaryochloris</taxon>
        <taxon>Acaryochloris thomasi</taxon>
    </lineage>
</organism>
<feature type="binding site" evidence="6">
    <location>
        <begin position="32"/>
        <end position="39"/>
    </location>
    <ligand>
        <name>ATP</name>
        <dbReference type="ChEBI" id="CHEBI:30616"/>
    </ligand>
</feature>
<comment type="similarity">
    <text evidence="6">Belongs to the SMC family.</text>
</comment>
<name>A0A2W1JNR3_9CYAN</name>
<evidence type="ECO:0000313" key="10">
    <source>
        <dbReference type="Proteomes" id="UP000248857"/>
    </source>
</evidence>
<dbReference type="HAMAP" id="MF_01894">
    <property type="entry name" value="Smc_prok"/>
    <property type="match status" value="1"/>
</dbReference>
<dbReference type="InterPro" id="IPR003395">
    <property type="entry name" value="RecF/RecN/SMC_N"/>
</dbReference>
<feature type="compositionally biased region" description="Basic and acidic residues" evidence="7">
    <location>
        <begin position="533"/>
        <end position="545"/>
    </location>
</feature>
<dbReference type="Pfam" id="PF02463">
    <property type="entry name" value="SMC_N"/>
    <property type="match status" value="2"/>
</dbReference>
<dbReference type="GO" id="GO:0016887">
    <property type="term" value="F:ATP hydrolysis activity"/>
    <property type="evidence" value="ECO:0007669"/>
    <property type="project" value="InterPro"/>
</dbReference>
<feature type="region of interest" description="Disordered" evidence="7">
    <location>
        <begin position="533"/>
        <end position="557"/>
    </location>
</feature>
<evidence type="ECO:0000256" key="4">
    <source>
        <dbReference type="ARBA" id="ARBA00023054"/>
    </source>
</evidence>
<dbReference type="InterPro" id="IPR036277">
    <property type="entry name" value="SMC_hinge_sf"/>
</dbReference>
<dbReference type="SMART" id="SM00968">
    <property type="entry name" value="SMC_hinge"/>
    <property type="match status" value="1"/>
</dbReference>
<gene>
    <name evidence="9" type="primary">smc_2</name>
    <name evidence="6" type="synonym">smc</name>
    <name evidence="9" type="ORF">C1752_00380</name>
</gene>
<dbReference type="GO" id="GO:0006260">
    <property type="term" value="P:DNA replication"/>
    <property type="evidence" value="ECO:0007669"/>
    <property type="project" value="UniProtKB-UniRule"/>
</dbReference>
<dbReference type="Gene3D" id="3.40.50.300">
    <property type="entry name" value="P-loop containing nucleotide triphosphate hydrolases"/>
    <property type="match status" value="2"/>
</dbReference>
<dbReference type="RefSeq" id="WP_110984356.1">
    <property type="nucleotide sequence ID" value="NZ_CAWNWM010000001.1"/>
</dbReference>
<dbReference type="GO" id="GO:0005524">
    <property type="term" value="F:ATP binding"/>
    <property type="evidence" value="ECO:0007669"/>
    <property type="project" value="UniProtKB-UniRule"/>
</dbReference>
<dbReference type="SUPFAM" id="SSF52540">
    <property type="entry name" value="P-loop containing nucleoside triphosphate hydrolases"/>
    <property type="match status" value="1"/>
</dbReference>
<dbReference type="InterPro" id="IPR027417">
    <property type="entry name" value="P-loop_NTPase"/>
</dbReference>
<dbReference type="InterPro" id="IPR010935">
    <property type="entry name" value="SMC_hinge"/>
</dbReference>
<dbReference type="GO" id="GO:0005737">
    <property type="term" value="C:cytoplasm"/>
    <property type="evidence" value="ECO:0007669"/>
    <property type="project" value="UniProtKB-SubCell"/>
</dbReference>
<dbReference type="Gene3D" id="3.30.70.1620">
    <property type="match status" value="1"/>
</dbReference>
<keyword evidence="2 6" id="KW-0547">Nucleotide-binding</keyword>
<dbReference type="GO" id="GO:0007059">
    <property type="term" value="P:chromosome segregation"/>
    <property type="evidence" value="ECO:0007669"/>
    <property type="project" value="UniProtKB-UniRule"/>
</dbReference>
<sequence>MYVKQLELSNFKSFGGTTKIPMLPGFTVVSGPNGSGKSNLLDALLFALGLSSSKGMRAERLPDLVNHSQVKRGHAIIETRVSVTFQLDEAEVEELAEQESTLAAHEAAVSEAETPASKNGAAPIQIEDSEEPGLAPDEWKVTRKLRVTKQGTYTSSYAINDEPCTLSKLHEELNRRRVYPEGYNVVLQGDVTSIVSMNARQRREIIDELAGVANFDRKIGQARGKLDAVKDQEDRFRIVETELVEQRDRLDRDRIKAQKYKALRAELQNKKTWEGVLIWQDLQRQIEKLQKQLVADTEAQEQLAAKITAANAEIQTVTVKLEELNAQVRALGEEEHLAVQSQIANQEAELRQLQRQQEELVTAQDATVEAIAQTQTQIRSYQQGLTDLEQKRQALESEQIAALTQQRDQAQAGLEEVRSQSQETAQSADAWMLQQTQLNEQRNTLLQSLEPQRAEQAQLRERVQQLERQTQLQDRSVQQIDQEISEVQAQLKQAEVTVSEQETKVQELASAVANSDESIHTQDETQKRLLREQQEKQRQLDKLEAQEQAQQEAQGTHATRIIRKARLEGVLGLVAQLGQVDARYQVALEVAAGGRMGQLVVEDDQVAAAGIEILKQERGGRATFLPLNKIRRPKGLPPLREAGAIDYALRLIDFDPEYEPIFAYVFGGTVVFPSLAEARQHIGRHRMVTLDGELLEATGAMTGGSRSNQRTLHFGTGEAGESAAIVTLRRRLQEIEDLLNPLAQRLGSAQEGLAQATRDLIQGRQAHREAQLRAEQLSREVQTLNARRQHLTTQGEAYTQEFATAKERLQALEVGLPQQEAQLEEIRQALMTLEQSQAHGEWQALQQTIQASEVALREREQALQAAQKSLGEFDLEQQRLQERQQQGEQQLKSYAQQQETQAKQQEENKAKQAEMGVAIASLKTNLAELEKKLGSGKQERDRVEQQLKALNQGHQQLLWQLEKLQATEQEHKDQLQQVQAQLATQAAELPDPLPELPEELTLEQLQQQLKSLQRRLEAMEPVNMLAIEEYDRTQARLEELTEKLETLLEERTELLLRIENFTTLRLKAFSEAFNAVNDNFQKIFAELSDGDGHLQLENAEDPFQGGLNMIAHPKGKPVQRLASMSGGERSLTALSFIFSLQSYRPSPFYAFDEVDMNLDGANVERLSKMIRQQAMKTQFMVISLRRPMIEAADRTIGVTQARGTHTQVIGLQLRSAAQA</sequence>
<accession>A0A2W1JNR3</accession>
<dbReference type="EMBL" id="PQWO01000001">
    <property type="protein sequence ID" value="PZD74980.1"/>
    <property type="molecule type" value="Genomic_DNA"/>
</dbReference>
<dbReference type="AlphaFoldDB" id="A0A2W1JNR3"/>
<dbReference type="OrthoDB" id="9808768at2"/>
<dbReference type="GO" id="GO:0030261">
    <property type="term" value="P:chromosome condensation"/>
    <property type="evidence" value="ECO:0007669"/>
    <property type="project" value="InterPro"/>
</dbReference>
<dbReference type="NCBIfam" id="TIGR02169">
    <property type="entry name" value="SMC_prok_A"/>
    <property type="match status" value="1"/>
</dbReference>
<feature type="region of interest" description="Disordered" evidence="7">
    <location>
        <begin position="881"/>
        <end position="909"/>
    </location>
</feature>
<keyword evidence="1 6" id="KW-0963">Cytoplasm</keyword>
<dbReference type="Gene3D" id="1.20.1060.20">
    <property type="match status" value="1"/>
</dbReference>
<dbReference type="InterPro" id="IPR024704">
    <property type="entry name" value="SMC"/>
</dbReference>
<evidence type="ECO:0000313" key="9">
    <source>
        <dbReference type="EMBL" id="PZD74980.1"/>
    </source>
</evidence>
<evidence type="ECO:0000256" key="2">
    <source>
        <dbReference type="ARBA" id="ARBA00022741"/>
    </source>
</evidence>
<dbReference type="SUPFAM" id="SSF57997">
    <property type="entry name" value="Tropomyosin"/>
    <property type="match status" value="1"/>
</dbReference>
<evidence type="ECO:0000256" key="1">
    <source>
        <dbReference type="ARBA" id="ARBA00022490"/>
    </source>
</evidence>
<dbReference type="Proteomes" id="UP000248857">
    <property type="component" value="Unassembled WGS sequence"/>
</dbReference>
<evidence type="ECO:0000256" key="7">
    <source>
        <dbReference type="SAM" id="MobiDB-lite"/>
    </source>
</evidence>
<reference evidence="9 10" key="1">
    <citation type="journal article" date="2018" name="Sci. Rep.">
        <title>A novel species of the marine cyanobacterium Acaryochloris with a unique pigment content and lifestyle.</title>
        <authorList>
            <person name="Partensky F."/>
            <person name="Six C."/>
            <person name="Ratin M."/>
            <person name="Garczarek L."/>
            <person name="Vaulot D."/>
            <person name="Probert I."/>
            <person name="Calteau A."/>
            <person name="Gourvil P."/>
            <person name="Marie D."/>
            <person name="Grebert T."/>
            <person name="Bouchier C."/>
            <person name="Le Panse S."/>
            <person name="Gachenot M."/>
            <person name="Rodriguez F."/>
            <person name="Garrido J.L."/>
        </authorList>
    </citation>
    <scope>NUCLEOTIDE SEQUENCE [LARGE SCALE GENOMIC DNA]</scope>
    <source>
        <strain evidence="9 10">RCC1774</strain>
    </source>
</reference>
<feature type="region of interest" description="Disordered" evidence="7">
    <location>
        <begin position="105"/>
        <end position="133"/>
    </location>
</feature>
<evidence type="ECO:0000256" key="6">
    <source>
        <dbReference type="HAMAP-Rule" id="MF_01894"/>
    </source>
</evidence>
<dbReference type="GO" id="GO:0005694">
    <property type="term" value="C:chromosome"/>
    <property type="evidence" value="ECO:0007669"/>
    <property type="project" value="InterPro"/>
</dbReference>
<evidence type="ECO:0000256" key="3">
    <source>
        <dbReference type="ARBA" id="ARBA00022840"/>
    </source>
</evidence>
<keyword evidence="3 6" id="KW-0067">ATP-binding</keyword>